<protein>
    <submittedName>
        <fullName evidence="3">PF11867 domain protein</fullName>
    </submittedName>
</protein>
<accession>A0A0J0ZQ35</accession>
<feature type="domain" description="Type I restriction enzyme HindI endonuclease subunit-like C-terminal" evidence="2">
    <location>
        <begin position="1"/>
        <end position="131"/>
    </location>
</feature>
<name>A0A0J0ZQ35_ACIBA</name>
<keyword evidence="1" id="KW-0680">Restriction system</keyword>
<dbReference type="PANTHER" id="PTHR30195">
    <property type="entry name" value="TYPE I SITE-SPECIFIC DEOXYRIBONUCLEASE PROTEIN SUBUNIT M AND R"/>
    <property type="match status" value="1"/>
</dbReference>
<dbReference type="InterPro" id="IPR021810">
    <property type="entry name" value="T1RH-like_C"/>
</dbReference>
<dbReference type="InterPro" id="IPR051268">
    <property type="entry name" value="Type-I_R_enzyme_R_subunit"/>
</dbReference>
<sequence length="136" mass="15377">MLRSAIKGYQNKVLTAAEVIDELIKLAKAIQESDKMAEELNLTEYEYAFYSAVADNDSARELMQKEILRELAVVLTESIRKNVTLDWTIKEAARAKLRVIVKRLLKKYGYPPDMALLATETVLEQAEQLAEELSAA</sequence>
<proteinExistence type="predicted"/>
<dbReference type="PANTHER" id="PTHR30195:SF15">
    <property type="entry name" value="TYPE I RESTRICTION ENZYME HINDI ENDONUCLEASE SUBUNIT"/>
    <property type="match status" value="1"/>
</dbReference>
<evidence type="ECO:0000259" key="2">
    <source>
        <dbReference type="Pfam" id="PF11867"/>
    </source>
</evidence>
<dbReference type="GO" id="GO:0009307">
    <property type="term" value="P:DNA restriction-modification system"/>
    <property type="evidence" value="ECO:0007669"/>
    <property type="project" value="UniProtKB-KW"/>
</dbReference>
<comment type="caution">
    <text evidence="3">The sequence shown here is derived from an EMBL/GenBank/DDBJ whole genome shotgun (WGS) entry which is preliminary data.</text>
</comment>
<dbReference type="AlphaFoldDB" id="A0A0J0ZQ35"/>
<dbReference type="Proteomes" id="UP000036122">
    <property type="component" value="Unassembled WGS sequence"/>
</dbReference>
<dbReference type="PATRIC" id="fig|1409923.3.peg.1592"/>
<reference evidence="3 4" key="1">
    <citation type="submission" date="2014-07" db="EMBL/GenBank/DDBJ databases">
        <authorList>
            <person name="Harkins D.M."/>
            <person name="Lesho E."/>
            <person name="Waterman P.E."/>
            <person name="Chan A."/>
            <person name="Fouts D.E."/>
        </authorList>
    </citation>
    <scope>NUCLEOTIDE SEQUENCE [LARGE SCALE GENOMIC DNA]</scope>
    <source>
        <strain evidence="3 4">MRSN 3527</strain>
    </source>
</reference>
<evidence type="ECO:0000313" key="4">
    <source>
        <dbReference type="Proteomes" id="UP000036122"/>
    </source>
</evidence>
<dbReference type="Pfam" id="PF11867">
    <property type="entry name" value="T1RH-like_C"/>
    <property type="match status" value="1"/>
</dbReference>
<gene>
    <name evidence="3" type="ORF">T630_0733</name>
</gene>
<evidence type="ECO:0000256" key="1">
    <source>
        <dbReference type="ARBA" id="ARBA00022747"/>
    </source>
</evidence>
<organism evidence="3 4">
    <name type="scientific">Acinetobacter baumannii MRSN 3527</name>
    <dbReference type="NCBI Taxonomy" id="1409923"/>
    <lineage>
        <taxon>Bacteria</taxon>
        <taxon>Pseudomonadati</taxon>
        <taxon>Pseudomonadota</taxon>
        <taxon>Gammaproteobacteria</taxon>
        <taxon>Moraxellales</taxon>
        <taxon>Moraxellaceae</taxon>
        <taxon>Acinetobacter</taxon>
        <taxon>Acinetobacter calcoaceticus/baumannii complex</taxon>
    </lineage>
</organism>
<evidence type="ECO:0000313" key="3">
    <source>
        <dbReference type="EMBL" id="KLT84447.1"/>
    </source>
</evidence>
<dbReference type="EMBL" id="JPHZ01000034">
    <property type="protein sequence ID" value="KLT84447.1"/>
    <property type="molecule type" value="Genomic_DNA"/>
</dbReference>